<evidence type="ECO:0000256" key="1">
    <source>
        <dbReference type="ARBA" id="ARBA00023015"/>
    </source>
</evidence>
<keyword evidence="3" id="KW-0804">Transcription</keyword>
<keyword evidence="6" id="KW-1185">Reference proteome</keyword>
<evidence type="ECO:0000313" key="6">
    <source>
        <dbReference type="Proteomes" id="UP000199077"/>
    </source>
</evidence>
<dbReference type="InterPro" id="IPR036390">
    <property type="entry name" value="WH_DNA-bd_sf"/>
</dbReference>
<keyword evidence="2 5" id="KW-0238">DNA-binding</keyword>
<evidence type="ECO:0000259" key="4">
    <source>
        <dbReference type="PROSITE" id="PS50987"/>
    </source>
</evidence>
<dbReference type="STRING" id="443156.SAMN04489867_3210"/>
<dbReference type="Gene3D" id="1.10.10.10">
    <property type="entry name" value="Winged helix-like DNA-binding domain superfamily/Winged helix DNA-binding domain"/>
    <property type="match status" value="1"/>
</dbReference>
<dbReference type="InterPro" id="IPR001845">
    <property type="entry name" value="HTH_ArsR_DNA-bd_dom"/>
</dbReference>
<dbReference type="SUPFAM" id="SSF46785">
    <property type="entry name" value="Winged helix' DNA-binding domain"/>
    <property type="match status" value="1"/>
</dbReference>
<sequence length="108" mass="11999">MVANQQVDGLSALGDPTRRAIFECLAERPRAVGELADVLPVSRPAVSQHLKVLKAARLVTEQAEGTRRIYRLNPEGVAAMRDQLDTFWNRALTGYVQNTNEPTPREQS</sequence>
<evidence type="ECO:0000256" key="3">
    <source>
        <dbReference type="ARBA" id="ARBA00023163"/>
    </source>
</evidence>
<dbReference type="Proteomes" id="UP000199077">
    <property type="component" value="Chromosome I"/>
</dbReference>
<feature type="domain" description="HTH arsR-type" evidence="4">
    <location>
        <begin position="1"/>
        <end position="92"/>
    </location>
</feature>
<dbReference type="GO" id="GO:0003677">
    <property type="term" value="F:DNA binding"/>
    <property type="evidence" value="ECO:0007669"/>
    <property type="project" value="UniProtKB-KW"/>
</dbReference>
<dbReference type="OrthoDB" id="9806976at2"/>
<name>A0A1H0UAF7_9MICO</name>
<dbReference type="EMBL" id="LT629711">
    <property type="protein sequence ID" value="SDP62985.1"/>
    <property type="molecule type" value="Genomic_DNA"/>
</dbReference>
<dbReference type="PANTHER" id="PTHR33154:SF33">
    <property type="entry name" value="TRANSCRIPTIONAL REPRESSOR SDPR"/>
    <property type="match status" value="1"/>
</dbReference>
<keyword evidence="1" id="KW-0805">Transcription regulation</keyword>
<protein>
    <submittedName>
        <fullName evidence="5">DNA-binding transcriptional regulator, ArsR family</fullName>
    </submittedName>
</protein>
<dbReference type="PRINTS" id="PR00778">
    <property type="entry name" value="HTHARSR"/>
</dbReference>
<organism evidence="5 6">
    <name type="scientific">Pedococcus dokdonensis</name>
    <dbReference type="NCBI Taxonomy" id="443156"/>
    <lineage>
        <taxon>Bacteria</taxon>
        <taxon>Bacillati</taxon>
        <taxon>Actinomycetota</taxon>
        <taxon>Actinomycetes</taxon>
        <taxon>Micrococcales</taxon>
        <taxon>Intrasporangiaceae</taxon>
        <taxon>Pedococcus</taxon>
    </lineage>
</organism>
<dbReference type="InterPro" id="IPR036388">
    <property type="entry name" value="WH-like_DNA-bd_sf"/>
</dbReference>
<dbReference type="InterPro" id="IPR051081">
    <property type="entry name" value="HTH_MetalResp_TranReg"/>
</dbReference>
<evidence type="ECO:0000313" key="5">
    <source>
        <dbReference type="EMBL" id="SDP62985.1"/>
    </source>
</evidence>
<dbReference type="PANTHER" id="PTHR33154">
    <property type="entry name" value="TRANSCRIPTIONAL REGULATOR, ARSR FAMILY"/>
    <property type="match status" value="1"/>
</dbReference>
<reference evidence="6" key="1">
    <citation type="submission" date="2016-10" db="EMBL/GenBank/DDBJ databases">
        <authorList>
            <person name="Varghese N."/>
            <person name="Submissions S."/>
        </authorList>
    </citation>
    <scope>NUCLEOTIDE SEQUENCE [LARGE SCALE GENOMIC DNA]</scope>
    <source>
        <strain evidence="6">DSM 22329</strain>
    </source>
</reference>
<accession>A0A1H0UAF7</accession>
<dbReference type="PROSITE" id="PS50987">
    <property type="entry name" value="HTH_ARSR_2"/>
    <property type="match status" value="1"/>
</dbReference>
<dbReference type="SMART" id="SM00418">
    <property type="entry name" value="HTH_ARSR"/>
    <property type="match status" value="1"/>
</dbReference>
<gene>
    <name evidence="5" type="ORF">SAMN04489867_3210</name>
</gene>
<evidence type="ECO:0000256" key="2">
    <source>
        <dbReference type="ARBA" id="ARBA00023125"/>
    </source>
</evidence>
<proteinExistence type="predicted"/>
<dbReference type="Pfam" id="PF12840">
    <property type="entry name" value="HTH_20"/>
    <property type="match status" value="1"/>
</dbReference>
<dbReference type="GO" id="GO:0003700">
    <property type="term" value="F:DNA-binding transcription factor activity"/>
    <property type="evidence" value="ECO:0007669"/>
    <property type="project" value="InterPro"/>
</dbReference>
<dbReference type="AlphaFoldDB" id="A0A1H0UAF7"/>
<dbReference type="InterPro" id="IPR011991">
    <property type="entry name" value="ArsR-like_HTH"/>
</dbReference>
<dbReference type="CDD" id="cd00090">
    <property type="entry name" value="HTH_ARSR"/>
    <property type="match status" value="1"/>
</dbReference>
<dbReference type="NCBIfam" id="NF033788">
    <property type="entry name" value="HTH_metalloreg"/>
    <property type="match status" value="1"/>
</dbReference>